<dbReference type="Pfam" id="PF13302">
    <property type="entry name" value="Acetyltransf_3"/>
    <property type="match status" value="1"/>
</dbReference>
<dbReference type="Proteomes" id="UP001595445">
    <property type="component" value="Unassembled WGS sequence"/>
</dbReference>
<name>A0ABV7DT95_9RHOB</name>
<keyword evidence="3" id="KW-1185">Reference proteome</keyword>
<dbReference type="PANTHER" id="PTHR43328">
    <property type="entry name" value="ACETYLTRANSFERASE-RELATED"/>
    <property type="match status" value="1"/>
</dbReference>
<evidence type="ECO:0000313" key="2">
    <source>
        <dbReference type="EMBL" id="MFC3085334.1"/>
    </source>
</evidence>
<comment type="caution">
    <text evidence="2">The sequence shown here is derived from an EMBL/GenBank/DDBJ whole genome shotgun (WGS) entry which is preliminary data.</text>
</comment>
<dbReference type="InterPro" id="IPR016181">
    <property type="entry name" value="Acyl_CoA_acyltransferase"/>
</dbReference>
<proteinExistence type="predicted"/>
<reference evidence="3" key="1">
    <citation type="journal article" date="2019" name="Int. J. Syst. Evol. Microbiol.">
        <title>The Global Catalogue of Microorganisms (GCM) 10K type strain sequencing project: providing services to taxonomists for standard genome sequencing and annotation.</title>
        <authorList>
            <consortium name="The Broad Institute Genomics Platform"/>
            <consortium name="The Broad Institute Genome Sequencing Center for Infectious Disease"/>
            <person name="Wu L."/>
            <person name="Ma J."/>
        </authorList>
    </citation>
    <scope>NUCLEOTIDE SEQUENCE [LARGE SCALE GENOMIC DNA]</scope>
    <source>
        <strain evidence="3">KCTC 62102</strain>
    </source>
</reference>
<gene>
    <name evidence="2" type="ORF">ACFOD6_04645</name>
</gene>
<evidence type="ECO:0000259" key="1">
    <source>
        <dbReference type="PROSITE" id="PS51186"/>
    </source>
</evidence>
<dbReference type="GO" id="GO:0016746">
    <property type="term" value="F:acyltransferase activity"/>
    <property type="evidence" value="ECO:0007669"/>
    <property type="project" value="UniProtKB-KW"/>
</dbReference>
<sequence>MILEKFAAPVEIPTEHFTLRPVRKSDAGLFALYAGDRRVAEATQGIPHPLPPGAAEAFCARAMAPGADEDIWVMDGTVSDLPEVLGVISLKKMDRNQSEVAFWVAPAFWNHGIASAAVQALVAANPQKNSTMFAEAFQDNPGSARVLTNAGFQYLGDAESFSVARGETVPTWTYIRKLGQDRPV</sequence>
<keyword evidence="2" id="KW-0808">Transferase</keyword>
<dbReference type="PANTHER" id="PTHR43328:SF1">
    <property type="entry name" value="N-ACETYLTRANSFERASE DOMAIN-CONTAINING PROTEIN"/>
    <property type="match status" value="1"/>
</dbReference>
<dbReference type="EC" id="2.3.-.-" evidence="2"/>
<keyword evidence="2" id="KW-0012">Acyltransferase</keyword>
<dbReference type="InterPro" id="IPR000182">
    <property type="entry name" value="GNAT_dom"/>
</dbReference>
<organism evidence="2 3">
    <name type="scientific">Tabrizicola soli</name>
    <dbReference type="NCBI Taxonomy" id="2185115"/>
    <lineage>
        <taxon>Bacteria</taxon>
        <taxon>Pseudomonadati</taxon>
        <taxon>Pseudomonadota</taxon>
        <taxon>Alphaproteobacteria</taxon>
        <taxon>Rhodobacterales</taxon>
        <taxon>Paracoccaceae</taxon>
        <taxon>Tabrizicola</taxon>
    </lineage>
</organism>
<feature type="domain" description="N-acetyltransferase" evidence="1">
    <location>
        <begin position="17"/>
        <end position="179"/>
    </location>
</feature>
<dbReference type="SUPFAM" id="SSF55729">
    <property type="entry name" value="Acyl-CoA N-acyltransferases (Nat)"/>
    <property type="match status" value="1"/>
</dbReference>
<accession>A0ABV7DT95</accession>
<dbReference type="RefSeq" id="WP_197647299.1">
    <property type="nucleotide sequence ID" value="NZ_JAEACP010000026.1"/>
</dbReference>
<dbReference type="Gene3D" id="3.40.630.30">
    <property type="match status" value="1"/>
</dbReference>
<protein>
    <submittedName>
        <fullName evidence="2">GNAT family N-acetyltransferase</fullName>
        <ecNumber evidence="2">2.3.-.-</ecNumber>
    </submittedName>
</protein>
<dbReference type="EMBL" id="JBHRSM010000009">
    <property type="protein sequence ID" value="MFC3085334.1"/>
    <property type="molecule type" value="Genomic_DNA"/>
</dbReference>
<evidence type="ECO:0000313" key="3">
    <source>
        <dbReference type="Proteomes" id="UP001595445"/>
    </source>
</evidence>
<dbReference type="PROSITE" id="PS51186">
    <property type="entry name" value="GNAT"/>
    <property type="match status" value="1"/>
</dbReference>